<organism evidence="1 2">
    <name type="scientific">Clostridium polyendosporum</name>
    <dbReference type="NCBI Taxonomy" id="69208"/>
    <lineage>
        <taxon>Bacteria</taxon>
        <taxon>Bacillati</taxon>
        <taxon>Bacillota</taxon>
        <taxon>Clostridia</taxon>
        <taxon>Eubacteriales</taxon>
        <taxon>Clostridiaceae</taxon>
        <taxon>Clostridium</taxon>
    </lineage>
</organism>
<name>A0A919RZE9_9CLOT</name>
<evidence type="ECO:0000313" key="2">
    <source>
        <dbReference type="Proteomes" id="UP000679179"/>
    </source>
</evidence>
<comment type="caution">
    <text evidence="1">The sequence shown here is derived from an EMBL/GenBank/DDBJ whole genome shotgun (WGS) entry which is preliminary data.</text>
</comment>
<proteinExistence type="predicted"/>
<dbReference type="AlphaFoldDB" id="A0A919RZE9"/>
<dbReference type="EMBL" id="BOPZ01000015">
    <property type="protein sequence ID" value="GIM29277.1"/>
    <property type="molecule type" value="Genomic_DNA"/>
</dbReference>
<dbReference type="Proteomes" id="UP000679179">
    <property type="component" value="Unassembled WGS sequence"/>
</dbReference>
<dbReference type="RefSeq" id="WP_212903982.1">
    <property type="nucleotide sequence ID" value="NZ_BOPZ01000015.1"/>
</dbReference>
<protein>
    <recommendedName>
        <fullName evidence="3">Peptidase MA superfamily protein</fullName>
    </recommendedName>
</protein>
<accession>A0A919RZE9</accession>
<reference evidence="1" key="1">
    <citation type="submission" date="2021-03" db="EMBL/GenBank/DDBJ databases">
        <title>Taxonomic study of Clostridium polyendosporum from meadow-gley soil under rice.</title>
        <authorList>
            <person name="Kobayashi H."/>
            <person name="Tanizawa Y."/>
            <person name="Yagura M."/>
        </authorList>
    </citation>
    <scope>NUCLEOTIDE SEQUENCE</scope>
    <source>
        <strain evidence="1">JCM 30710</strain>
    </source>
</reference>
<gene>
    <name evidence="1" type="ORF">CPJCM30710_19430</name>
</gene>
<evidence type="ECO:0008006" key="3">
    <source>
        <dbReference type="Google" id="ProtNLM"/>
    </source>
</evidence>
<evidence type="ECO:0000313" key="1">
    <source>
        <dbReference type="EMBL" id="GIM29277.1"/>
    </source>
</evidence>
<sequence length="258" mass="29736">MNKKFKALLMTISCILILSVIQTIPAFILKPIGAKELKGKNVIIYYQTKDEKGAKEVYQVLENTVGEIREKLEFNSIKPTKVYLYGNQKSLWIRKYGLITTLGAPEWYVDDNKGDKVLIVSPYVNIKGHNHDSILSAATHELVHTINYQINPKLSYWNDNGVANFLAKQSPPQGFTKYNSIPTIDDMKSENQKRFGDIGGYQYSYTYIEFLNNAYGWNKVLELINGKKTYTEIFSKSEHDIYNEWLEFLKVKWGVPKV</sequence>
<keyword evidence="2" id="KW-1185">Reference proteome</keyword>